<gene>
    <name evidence="1" type="ORF">ACFO3U_06700</name>
</gene>
<evidence type="ECO:0000313" key="1">
    <source>
        <dbReference type="EMBL" id="MFC4739680.1"/>
    </source>
</evidence>
<organism evidence="1 2">
    <name type="scientific">Flavobacterium ponti</name>
    <dbReference type="NCBI Taxonomy" id="665133"/>
    <lineage>
        <taxon>Bacteria</taxon>
        <taxon>Pseudomonadati</taxon>
        <taxon>Bacteroidota</taxon>
        <taxon>Flavobacteriia</taxon>
        <taxon>Flavobacteriales</taxon>
        <taxon>Flavobacteriaceae</taxon>
        <taxon>Flavobacterium</taxon>
    </lineage>
</organism>
<dbReference type="RefSeq" id="WP_379739573.1">
    <property type="nucleotide sequence ID" value="NZ_JBHSGW010000004.1"/>
</dbReference>
<dbReference type="Proteomes" id="UP001595885">
    <property type="component" value="Unassembled WGS sequence"/>
</dbReference>
<protein>
    <submittedName>
        <fullName evidence="1">Uncharacterized protein</fullName>
    </submittedName>
</protein>
<accession>A0ABV9P5L3</accession>
<dbReference type="EMBL" id="JBHSGW010000004">
    <property type="protein sequence ID" value="MFC4739680.1"/>
    <property type="molecule type" value="Genomic_DNA"/>
</dbReference>
<keyword evidence="2" id="KW-1185">Reference proteome</keyword>
<name>A0ABV9P5L3_9FLAO</name>
<evidence type="ECO:0000313" key="2">
    <source>
        <dbReference type="Proteomes" id="UP001595885"/>
    </source>
</evidence>
<comment type="caution">
    <text evidence="1">The sequence shown here is derived from an EMBL/GenBank/DDBJ whole genome shotgun (WGS) entry which is preliminary data.</text>
</comment>
<reference evidence="2" key="1">
    <citation type="journal article" date="2019" name="Int. J. Syst. Evol. Microbiol.">
        <title>The Global Catalogue of Microorganisms (GCM) 10K type strain sequencing project: providing services to taxonomists for standard genome sequencing and annotation.</title>
        <authorList>
            <consortium name="The Broad Institute Genomics Platform"/>
            <consortium name="The Broad Institute Genome Sequencing Center for Infectious Disease"/>
            <person name="Wu L."/>
            <person name="Ma J."/>
        </authorList>
    </citation>
    <scope>NUCLEOTIDE SEQUENCE [LARGE SCALE GENOMIC DNA]</scope>
    <source>
        <strain evidence="2">CCUG 50349</strain>
    </source>
</reference>
<sequence length="166" mass="20021">MIEDEKLIPDLLEWRKFNGNEFSIEDWIIGEGNIKHMIAYSLLFWPKFIEYDGCIIMENRFDLQNFENWKKTEYVENFAQIESVLNHIHILDFFGAEEKKDEINHNQIVFLGNKLCEIYSAKLKIDFPEKEFNFDFNGSEKLDAYDEYEITFYQEKNLNRKTKYVG</sequence>
<proteinExistence type="predicted"/>